<dbReference type="Gene3D" id="3.40.50.720">
    <property type="entry name" value="NAD(P)-binding Rossmann-like Domain"/>
    <property type="match status" value="1"/>
</dbReference>
<name>A0AAN8WPG5_HALRR</name>
<accession>A0AAN8WPG5</accession>
<dbReference type="Proteomes" id="UP001381693">
    <property type="component" value="Unassembled WGS sequence"/>
</dbReference>
<evidence type="ECO:0000256" key="12">
    <source>
        <dbReference type="ARBA" id="ARBA00093263"/>
    </source>
</evidence>
<comment type="catalytic activity">
    <reaction evidence="13">
        <text>L-proline + NAD(+) = 1-pyrroline-2-carboxylate + NADH + H(+)</text>
        <dbReference type="Rhea" id="RHEA:20321"/>
        <dbReference type="ChEBI" id="CHEBI:15378"/>
        <dbReference type="ChEBI" id="CHEBI:39785"/>
        <dbReference type="ChEBI" id="CHEBI:57540"/>
        <dbReference type="ChEBI" id="CHEBI:57945"/>
        <dbReference type="ChEBI" id="CHEBI:60039"/>
        <dbReference type="EC" id="1.5.1.1"/>
    </reaction>
    <physiologicalReaction direction="right-to-left" evidence="13">
        <dbReference type="Rhea" id="RHEA:20323"/>
    </physiologicalReaction>
</comment>
<comment type="catalytic activity">
    <reaction evidence="9">
        <text>(S)-cystathionine ketimine + NADPH + 2 H(+) = (3R,5S)-2,3,5,6,7-pentahydro-1,4-thiazepine-3,5-dicarboxylate + NADP(+)</text>
        <dbReference type="Rhea" id="RHEA:68036"/>
        <dbReference type="ChEBI" id="CHEBI:15378"/>
        <dbReference type="ChEBI" id="CHEBI:57783"/>
        <dbReference type="ChEBI" id="CHEBI:58349"/>
        <dbReference type="ChEBI" id="CHEBI:176808"/>
        <dbReference type="ChEBI" id="CHEBI:176810"/>
    </reaction>
    <physiologicalReaction direction="left-to-right" evidence="9">
        <dbReference type="Rhea" id="RHEA:68037"/>
    </physiologicalReaction>
</comment>
<comment type="catalytic activity">
    <reaction evidence="5">
        <text>L-pipecolate + NAD(+) = Delta(1)-piperideine-2-carboxylate + NADH + H(+)</text>
        <dbReference type="Rhea" id="RHEA:30807"/>
        <dbReference type="ChEBI" id="CHEBI:15378"/>
        <dbReference type="ChEBI" id="CHEBI:57540"/>
        <dbReference type="ChEBI" id="CHEBI:57945"/>
        <dbReference type="ChEBI" id="CHEBI:61185"/>
        <dbReference type="ChEBI" id="CHEBI:77631"/>
        <dbReference type="EC" id="1.5.1.1"/>
    </reaction>
    <physiologicalReaction direction="right-to-left" evidence="5">
        <dbReference type="Rhea" id="RHEA:30809"/>
    </physiologicalReaction>
</comment>
<evidence type="ECO:0000256" key="13">
    <source>
        <dbReference type="ARBA" id="ARBA00093264"/>
    </source>
</evidence>
<keyword evidence="19" id="KW-1185">Reference proteome</keyword>
<evidence type="ECO:0000256" key="9">
    <source>
        <dbReference type="ARBA" id="ARBA00093227"/>
    </source>
</evidence>
<evidence type="ECO:0000256" key="8">
    <source>
        <dbReference type="ARBA" id="ARBA00093226"/>
    </source>
</evidence>
<dbReference type="InterPro" id="IPR023401">
    <property type="entry name" value="ODC_N"/>
</dbReference>
<dbReference type="Pfam" id="PF02423">
    <property type="entry name" value="OCD_Mu_crystall"/>
    <property type="match status" value="1"/>
</dbReference>
<comment type="catalytic activity">
    <reaction evidence="12">
        <text>(3R)-1,4-thiomorpholine-3-carboxylate + NADP(+) = 3,4-dehydrothiomorpholine-3-carboxylate + NADPH + 2 H(+)</text>
        <dbReference type="Rhea" id="RHEA:12500"/>
        <dbReference type="ChEBI" id="CHEBI:15378"/>
        <dbReference type="ChEBI" id="CHEBI:57783"/>
        <dbReference type="ChEBI" id="CHEBI:58349"/>
        <dbReference type="ChEBI" id="CHEBI:58517"/>
        <dbReference type="ChEBI" id="CHEBI:176873"/>
        <dbReference type="EC" id="1.5.1.25"/>
    </reaction>
    <physiologicalReaction direction="right-to-left" evidence="12">
        <dbReference type="Rhea" id="RHEA:12502"/>
    </physiologicalReaction>
</comment>
<comment type="catalytic activity">
    <reaction evidence="8">
        <text>(3R)-1,4-thiomorpholine-3-carboxylate + NAD(+) = 3,4-dehydrothiomorpholine-3-carboxylate + NADH + 2 H(+)</text>
        <dbReference type="Rhea" id="RHEA:12504"/>
        <dbReference type="ChEBI" id="CHEBI:15378"/>
        <dbReference type="ChEBI" id="CHEBI:57540"/>
        <dbReference type="ChEBI" id="CHEBI:57945"/>
        <dbReference type="ChEBI" id="CHEBI:58517"/>
        <dbReference type="ChEBI" id="CHEBI:176873"/>
        <dbReference type="EC" id="1.5.1.25"/>
    </reaction>
    <physiologicalReaction direction="right-to-left" evidence="8">
        <dbReference type="Rhea" id="RHEA:12506"/>
    </physiologicalReaction>
</comment>
<evidence type="ECO:0000256" key="7">
    <source>
        <dbReference type="ARBA" id="ARBA00093203"/>
    </source>
</evidence>
<evidence type="ECO:0000256" key="14">
    <source>
        <dbReference type="ARBA" id="ARBA00093273"/>
    </source>
</evidence>
<dbReference type="AlphaFoldDB" id="A0AAN8WPG5"/>
<comment type="catalytic activity">
    <reaction evidence="10">
        <text>(R)-lanthionine ketimine + NADPH + 2 H(+) = (3R,5R)-1,4-thiomorpholine-3,5-dicarboxylate + NADP(+)</text>
        <dbReference type="Rhea" id="RHEA:68040"/>
        <dbReference type="ChEBI" id="CHEBI:15378"/>
        <dbReference type="ChEBI" id="CHEBI:57783"/>
        <dbReference type="ChEBI" id="CHEBI:58349"/>
        <dbReference type="ChEBI" id="CHEBI:176891"/>
        <dbReference type="ChEBI" id="CHEBI:176892"/>
    </reaction>
    <physiologicalReaction direction="left-to-right" evidence="10">
        <dbReference type="Rhea" id="RHEA:68041"/>
    </physiologicalReaction>
</comment>
<evidence type="ECO:0000256" key="10">
    <source>
        <dbReference type="ARBA" id="ARBA00093248"/>
    </source>
</evidence>
<comment type="catalytic activity">
    <reaction evidence="11">
        <text>(S)-cystathionine ketimine + NADH + 2 H(+) = (3R,5S)-2,3,5,6,7-pentahydro-1,4-thiazepine-3,5-dicarboxylate + NAD(+)</text>
        <dbReference type="Rhea" id="RHEA:68032"/>
        <dbReference type="ChEBI" id="CHEBI:15378"/>
        <dbReference type="ChEBI" id="CHEBI:57540"/>
        <dbReference type="ChEBI" id="CHEBI:57945"/>
        <dbReference type="ChEBI" id="CHEBI:176808"/>
        <dbReference type="ChEBI" id="CHEBI:176810"/>
    </reaction>
    <physiologicalReaction direction="left-to-right" evidence="11">
        <dbReference type="Rhea" id="RHEA:68033"/>
    </physiologicalReaction>
</comment>
<evidence type="ECO:0000256" key="5">
    <source>
        <dbReference type="ARBA" id="ARBA00093190"/>
    </source>
</evidence>
<comment type="catalytic activity">
    <reaction evidence="14">
        <text>L-pipecolate + NADP(+) = Delta(1)-piperideine-2-carboxylate + NADPH + H(+)</text>
        <dbReference type="Rhea" id="RHEA:12524"/>
        <dbReference type="ChEBI" id="CHEBI:15378"/>
        <dbReference type="ChEBI" id="CHEBI:57783"/>
        <dbReference type="ChEBI" id="CHEBI:58349"/>
        <dbReference type="ChEBI" id="CHEBI:61185"/>
        <dbReference type="ChEBI" id="CHEBI:77631"/>
        <dbReference type="EC" id="1.5.1.1"/>
    </reaction>
    <physiologicalReaction direction="right-to-left" evidence="14">
        <dbReference type="Rhea" id="RHEA:12526"/>
    </physiologicalReaction>
</comment>
<dbReference type="EMBL" id="JAXCGZ010020884">
    <property type="protein sequence ID" value="KAK7063301.1"/>
    <property type="molecule type" value="Genomic_DNA"/>
</dbReference>
<dbReference type="GO" id="GO:0042562">
    <property type="term" value="F:hormone binding"/>
    <property type="evidence" value="ECO:0007669"/>
    <property type="project" value="TreeGrafter"/>
</dbReference>
<comment type="subunit">
    <text evidence="15">Homodimer. Binds the thyroid hormone triiodothyronine (T3); T3 binding inhibits enzymatic activity.</text>
</comment>
<reference evidence="18 19" key="1">
    <citation type="submission" date="2023-11" db="EMBL/GenBank/DDBJ databases">
        <title>Halocaridina rubra genome assembly.</title>
        <authorList>
            <person name="Smith C."/>
        </authorList>
    </citation>
    <scope>NUCLEOTIDE SEQUENCE [LARGE SCALE GENOMIC DNA]</scope>
    <source>
        <strain evidence="18">EP-1</strain>
        <tissue evidence="18">Whole</tissue>
    </source>
</reference>
<evidence type="ECO:0000256" key="3">
    <source>
        <dbReference type="ARBA" id="ARBA00015173"/>
    </source>
</evidence>
<evidence type="ECO:0000256" key="11">
    <source>
        <dbReference type="ARBA" id="ARBA00093250"/>
    </source>
</evidence>
<gene>
    <name evidence="18" type="ORF">SK128_023555</name>
</gene>
<dbReference type="SUPFAM" id="SSF51735">
    <property type="entry name" value="NAD(P)-binding Rossmann-fold domains"/>
    <property type="match status" value="1"/>
</dbReference>
<evidence type="ECO:0000256" key="6">
    <source>
        <dbReference type="ARBA" id="ARBA00093197"/>
    </source>
</evidence>
<comment type="caution">
    <text evidence="18">The sequence shown here is derived from an EMBL/GenBank/DDBJ whole genome shotgun (WGS) entry which is preliminary data.</text>
</comment>
<dbReference type="InterPro" id="IPR003462">
    <property type="entry name" value="ODC_Mu_crystall"/>
</dbReference>
<comment type="similarity">
    <text evidence="1">Belongs to the ornithine cyclodeaminase/mu-crystallin family.</text>
</comment>
<organism evidence="18 19">
    <name type="scientific">Halocaridina rubra</name>
    <name type="common">Hawaiian red shrimp</name>
    <dbReference type="NCBI Taxonomy" id="373956"/>
    <lineage>
        <taxon>Eukaryota</taxon>
        <taxon>Metazoa</taxon>
        <taxon>Ecdysozoa</taxon>
        <taxon>Arthropoda</taxon>
        <taxon>Crustacea</taxon>
        <taxon>Multicrustacea</taxon>
        <taxon>Malacostraca</taxon>
        <taxon>Eumalacostraca</taxon>
        <taxon>Eucarida</taxon>
        <taxon>Decapoda</taxon>
        <taxon>Pleocyemata</taxon>
        <taxon>Caridea</taxon>
        <taxon>Atyoidea</taxon>
        <taxon>Atyidae</taxon>
        <taxon>Halocaridina</taxon>
    </lineage>
</organism>
<comment type="catalytic activity">
    <reaction evidence="7">
        <text>L-proline + NADP(+) = 1-pyrroline-2-carboxylate + NADPH + H(+)</text>
        <dbReference type="Rhea" id="RHEA:20317"/>
        <dbReference type="ChEBI" id="CHEBI:15378"/>
        <dbReference type="ChEBI" id="CHEBI:39785"/>
        <dbReference type="ChEBI" id="CHEBI:57783"/>
        <dbReference type="ChEBI" id="CHEBI:58349"/>
        <dbReference type="ChEBI" id="CHEBI:60039"/>
        <dbReference type="EC" id="1.5.1.1"/>
    </reaction>
    <physiologicalReaction direction="right-to-left" evidence="7">
        <dbReference type="Rhea" id="RHEA:20319"/>
    </physiologicalReaction>
</comment>
<evidence type="ECO:0000256" key="4">
    <source>
        <dbReference type="ARBA" id="ARBA00033420"/>
    </source>
</evidence>
<dbReference type="PANTHER" id="PTHR13812:SF19">
    <property type="entry name" value="KETIMINE REDUCTASE MU-CRYSTALLIN"/>
    <property type="match status" value="1"/>
</dbReference>
<dbReference type="Gene3D" id="3.30.1780.10">
    <property type="entry name" value="ornithine cyclodeaminase, domain 1"/>
    <property type="match status" value="1"/>
</dbReference>
<dbReference type="GO" id="GO:0005737">
    <property type="term" value="C:cytoplasm"/>
    <property type="evidence" value="ECO:0007669"/>
    <property type="project" value="TreeGrafter"/>
</dbReference>
<dbReference type="InterPro" id="IPR036291">
    <property type="entry name" value="NAD(P)-bd_dom_sf"/>
</dbReference>
<dbReference type="EC" id="1.5.1.1" evidence="16"/>
<evidence type="ECO:0000256" key="2">
    <source>
        <dbReference type="ARBA" id="ARBA00012883"/>
    </source>
</evidence>
<evidence type="ECO:0000313" key="19">
    <source>
        <dbReference type="Proteomes" id="UP001381693"/>
    </source>
</evidence>
<evidence type="ECO:0000313" key="18">
    <source>
        <dbReference type="EMBL" id="KAK7063301.1"/>
    </source>
</evidence>
<dbReference type="GO" id="GO:0047127">
    <property type="term" value="F:thiomorpholine-carboxylate dehydrogenase activity"/>
    <property type="evidence" value="ECO:0007669"/>
    <property type="project" value="UniProtKB-EC"/>
</dbReference>
<evidence type="ECO:0000256" key="17">
    <source>
        <dbReference type="ARBA" id="ARBA00093650"/>
    </source>
</evidence>
<protein>
    <recommendedName>
        <fullName evidence="3">Ketimine reductase mu-crystallin</fullName>
        <ecNumber evidence="16">1.5.1.1</ecNumber>
        <ecNumber evidence="2">1.5.1.25</ecNumber>
    </recommendedName>
    <alternativeName>
        <fullName evidence="17">1-piperideine-2-carboxylate/1-pyrroline-2-carboxylate reductase</fullName>
    </alternativeName>
    <alternativeName>
        <fullName evidence="4">NADP-regulated thyroid-hormone-binding protein</fullName>
    </alternativeName>
</protein>
<proteinExistence type="inferred from homology"/>
<evidence type="ECO:0000256" key="1">
    <source>
        <dbReference type="ARBA" id="ARBA00008903"/>
    </source>
</evidence>
<evidence type="ECO:0000256" key="16">
    <source>
        <dbReference type="ARBA" id="ARBA00093598"/>
    </source>
</evidence>
<dbReference type="EC" id="1.5.1.25" evidence="2"/>
<comment type="catalytic activity">
    <reaction evidence="6">
        <text>Delta(2)-thiazoline-2-carboxylate + NADPH + 2 H(+) = L-thiazolidine-2-carboxylate + NADP(+)</text>
        <dbReference type="Rhea" id="RHEA:68072"/>
        <dbReference type="ChEBI" id="CHEBI:15378"/>
        <dbReference type="ChEBI" id="CHEBI:57783"/>
        <dbReference type="ChEBI" id="CHEBI:58349"/>
        <dbReference type="ChEBI" id="CHEBI:176895"/>
        <dbReference type="ChEBI" id="CHEBI:176896"/>
    </reaction>
    <physiologicalReaction direction="left-to-right" evidence="6">
        <dbReference type="Rhea" id="RHEA:68073"/>
    </physiologicalReaction>
</comment>
<dbReference type="GO" id="GO:0050241">
    <property type="term" value="F:pyrroline-2-carboxylate reductase activity"/>
    <property type="evidence" value="ECO:0007669"/>
    <property type="project" value="UniProtKB-EC"/>
</dbReference>
<evidence type="ECO:0000256" key="15">
    <source>
        <dbReference type="ARBA" id="ARBA00093567"/>
    </source>
</evidence>
<dbReference type="PANTHER" id="PTHR13812">
    <property type="entry name" value="KETIMINE REDUCTASE MU-CRYSTALLIN"/>
    <property type="match status" value="1"/>
</dbReference>
<sequence>MLPNILKKNVAIFITYQIRIWNRNIEAAEKLVTLLISENIKAEVSKSVQEAARDADIINTCTGASTPILKADWVKAGAHINSVGAPRPDFHEIEEDLVRKGIIYTDSRESAENEAGDVIKAGVPVFAEIGEVLLGSKPANKNSLTIYKSLGLAVQDAVTARLVYNMLYENNPL</sequence>